<keyword evidence="2" id="KW-0285">Flavoprotein</keyword>
<dbReference type="PANTHER" id="PTHR43400:SF10">
    <property type="entry name" value="3-OXOSTEROID 1-DEHYDROGENASE"/>
    <property type="match status" value="1"/>
</dbReference>
<evidence type="ECO:0000259" key="10">
    <source>
        <dbReference type="Pfam" id="PF00890"/>
    </source>
</evidence>
<keyword evidence="4" id="KW-0560">Oxidoreductase</keyword>
<gene>
    <name evidence="11" type="ORF">B0I33_101356</name>
</gene>
<feature type="domain" description="FAD-dependent oxidoreductase 2 FAD-binding" evidence="10">
    <location>
        <begin position="12"/>
        <end position="537"/>
    </location>
</feature>
<evidence type="ECO:0000313" key="12">
    <source>
        <dbReference type="Proteomes" id="UP000238362"/>
    </source>
</evidence>
<comment type="cofactor">
    <cofactor evidence="1">
        <name>FAD</name>
        <dbReference type="ChEBI" id="CHEBI:57692"/>
    </cofactor>
</comment>
<keyword evidence="5" id="KW-0443">Lipid metabolism</keyword>
<organism evidence="11 12">
    <name type="scientific">Prauserella shujinwangii</name>
    <dbReference type="NCBI Taxonomy" id="1453103"/>
    <lineage>
        <taxon>Bacteria</taxon>
        <taxon>Bacillati</taxon>
        <taxon>Actinomycetota</taxon>
        <taxon>Actinomycetes</taxon>
        <taxon>Pseudonocardiales</taxon>
        <taxon>Pseudonocardiaceae</taxon>
        <taxon>Prauserella</taxon>
    </lineage>
</organism>
<dbReference type="InterPro" id="IPR003953">
    <property type="entry name" value="FAD-dep_OxRdtase_2_FAD-bd"/>
</dbReference>
<evidence type="ECO:0000256" key="1">
    <source>
        <dbReference type="ARBA" id="ARBA00001974"/>
    </source>
</evidence>
<dbReference type="EC" id="1.3.99.4" evidence="8"/>
<keyword evidence="12" id="KW-1185">Reference proteome</keyword>
<dbReference type="Gene3D" id="3.50.50.60">
    <property type="entry name" value="FAD/NAD(P)-binding domain"/>
    <property type="match status" value="2"/>
</dbReference>
<evidence type="ECO:0000256" key="9">
    <source>
        <dbReference type="ARBA" id="ARBA00069709"/>
    </source>
</evidence>
<dbReference type="Gene3D" id="3.90.700.10">
    <property type="entry name" value="Succinate dehydrogenase/fumarate reductase flavoprotein, catalytic domain"/>
    <property type="match status" value="1"/>
</dbReference>
<comment type="similarity">
    <text evidence="7">Belongs to the FAD-dependent oxidoreductase 2 family. 3-oxosteroid dehydrogenase subfamily.</text>
</comment>
<evidence type="ECO:0000313" key="11">
    <source>
        <dbReference type="EMBL" id="PRX51203.1"/>
    </source>
</evidence>
<sequence length="569" mass="60629">MAALLPDVVAADVVVVGSGAAGMTAALAAARLGLEVVVIEKAATFGGSTARSGGGVWIPNNEALRAAGIEDSPEDARRYLEAIVGDVVPAERRDTYLAHGPDVVAFVHEHTPLRLRWVRDYSDYHPEAPGGRARGRSVEPRPLDGTVLGAELANLEPPYSAPPLGVPLTQADFRWLSLIARHPRGMARLLRLGLRGLTGRIRGRRLLSMGQALAAGLRAGLLRADVPVWLSTPMTGLYTEDGVVTGVLARRDGEEVLLRARHGVVLGSGGFEHNEQLRQKYQRPPIGTEWTVGAKANTGDGITAGMALGAAVDLMDDAWWGPTIPLTGGPWFALAERSRPGCILVNGRGERFVNESAPYVEAVHAMYGPGEGPAVNMPTWLVFDQRYRNRYLFTGLGPRQPLPGRWYQAGIAVKAGSVERLAEKIDVPPATLAATVERFNGFARTGTDEDFGRGQSAYDHYYGDPRNKPNPSLGPLERAPFYAVRIVPGDLGTKGGLRTDVHARVLREDGSVIEGLYAAGNASAAVMGRTYAGPGATIGPAMVFGYLAAHHIAAKNRTRPTARNAGGTP</sequence>
<dbReference type="InterPro" id="IPR050315">
    <property type="entry name" value="FAD-oxidoreductase_2"/>
</dbReference>
<evidence type="ECO:0000256" key="4">
    <source>
        <dbReference type="ARBA" id="ARBA00023002"/>
    </source>
</evidence>
<dbReference type="SUPFAM" id="SSF51905">
    <property type="entry name" value="FAD/NAD(P)-binding domain"/>
    <property type="match status" value="1"/>
</dbReference>
<dbReference type="PANTHER" id="PTHR43400">
    <property type="entry name" value="FUMARATE REDUCTASE"/>
    <property type="match status" value="1"/>
</dbReference>
<accession>A0A2T0M379</accession>
<evidence type="ECO:0000256" key="7">
    <source>
        <dbReference type="ARBA" id="ARBA00061147"/>
    </source>
</evidence>
<dbReference type="InterPro" id="IPR027477">
    <property type="entry name" value="Succ_DH/fumarate_Rdtase_cat_sf"/>
</dbReference>
<dbReference type="SUPFAM" id="SSF56425">
    <property type="entry name" value="Succinate dehydrogenase/fumarate reductase flavoprotein, catalytic domain"/>
    <property type="match status" value="1"/>
</dbReference>
<dbReference type="EMBL" id="PVNH01000001">
    <property type="protein sequence ID" value="PRX51203.1"/>
    <property type="molecule type" value="Genomic_DNA"/>
</dbReference>
<reference evidence="11 12" key="1">
    <citation type="submission" date="2018-03" db="EMBL/GenBank/DDBJ databases">
        <title>Genomic Encyclopedia of Type Strains, Phase III (KMG-III): the genomes of soil and plant-associated and newly described type strains.</title>
        <authorList>
            <person name="Whitman W."/>
        </authorList>
    </citation>
    <scope>NUCLEOTIDE SEQUENCE [LARGE SCALE GENOMIC DNA]</scope>
    <source>
        <strain evidence="11 12">CGMCC 4.7125</strain>
    </source>
</reference>
<keyword evidence="3" id="KW-0274">FAD</keyword>
<dbReference type="GO" id="GO:0008202">
    <property type="term" value="P:steroid metabolic process"/>
    <property type="evidence" value="ECO:0007669"/>
    <property type="project" value="UniProtKB-KW"/>
</dbReference>
<dbReference type="AlphaFoldDB" id="A0A2T0M379"/>
<dbReference type="InterPro" id="IPR036188">
    <property type="entry name" value="FAD/NAD-bd_sf"/>
</dbReference>
<evidence type="ECO:0000256" key="6">
    <source>
        <dbReference type="ARBA" id="ARBA00051951"/>
    </source>
</evidence>
<comment type="catalytic activity">
    <reaction evidence="6">
        <text>a 3-oxosteroid + A = a 3-oxo-Delta(1)-steroid + AH2</text>
        <dbReference type="Rhea" id="RHEA:13329"/>
        <dbReference type="ChEBI" id="CHEBI:13193"/>
        <dbReference type="ChEBI" id="CHEBI:17499"/>
        <dbReference type="ChEBI" id="CHEBI:20156"/>
        <dbReference type="ChEBI" id="CHEBI:47788"/>
        <dbReference type="EC" id="1.3.99.4"/>
    </reaction>
</comment>
<evidence type="ECO:0000256" key="2">
    <source>
        <dbReference type="ARBA" id="ARBA00022630"/>
    </source>
</evidence>
<dbReference type="NCBIfam" id="NF005882">
    <property type="entry name" value="PRK07843.1"/>
    <property type="match status" value="1"/>
</dbReference>
<name>A0A2T0M379_9PSEU</name>
<evidence type="ECO:0000256" key="3">
    <source>
        <dbReference type="ARBA" id="ARBA00022827"/>
    </source>
</evidence>
<proteinExistence type="inferred from homology"/>
<dbReference type="GO" id="GO:0047571">
    <property type="term" value="F:3-oxosteroid 1-dehydrogenase activity"/>
    <property type="evidence" value="ECO:0007669"/>
    <property type="project" value="UniProtKB-EC"/>
</dbReference>
<dbReference type="FunFam" id="3.50.50.60:FF:000240">
    <property type="entry name" value="3-ketosteroid-delta-1-dehydrogenase"/>
    <property type="match status" value="1"/>
</dbReference>
<evidence type="ECO:0000256" key="8">
    <source>
        <dbReference type="ARBA" id="ARBA00066536"/>
    </source>
</evidence>
<dbReference type="RefSeq" id="WP_106176702.1">
    <property type="nucleotide sequence ID" value="NZ_PVNH01000001.1"/>
</dbReference>
<dbReference type="Pfam" id="PF00890">
    <property type="entry name" value="FAD_binding_2"/>
    <property type="match status" value="1"/>
</dbReference>
<evidence type="ECO:0000256" key="5">
    <source>
        <dbReference type="ARBA" id="ARBA00023221"/>
    </source>
</evidence>
<comment type="caution">
    <text evidence="11">The sequence shown here is derived from an EMBL/GenBank/DDBJ whole genome shotgun (WGS) entry which is preliminary data.</text>
</comment>
<dbReference type="OrthoDB" id="9813348at2"/>
<keyword evidence="5" id="KW-0753">Steroid metabolism</keyword>
<protein>
    <recommendedName>
        <fullName evidence="9">3-oxosteroid 1-dehydrogenase</fullName>
        <ecNumber evidence="8">1.3.99.4</ecNumber>
    </recommendedName>
</protein>
<dbReference type="Proteomes" id="UP000238362">
    <property type="component" value="Unassembled WGS sequence"/>
</dbReference>
<dbReference type="FunFam" id="3.50.50.60:FF:000208">
    <property type="entry name" value="3-ketosteroid dehydrogenase"/>
    <property type="match status" value="1"/>
</dbReference>